<dbReference type="Proteomes" id="UP000028630">
    <property type="component" value="Unassembled WGS sequence"/>
</dbReference>
<reference evidence="2" key="1">
    <citation type="submission" date="2014-05" db="EMBL/GenBank/DDBJ databases">
        <title>ATOL: Assembling a taxonomically balanced genome-scale reconstruction of the evolutionary history of the Enterobacteriaceae.</title>
        <authorList>
            <person name="Plunkett G. III"/>
            <person name="Neeno-Eckwall E.C."/>
            <person name="Glasner J.D."/>
            <person name="Perna N.T."/>
        </authorList>
    </citation>
    <scope>NUCLEOTIDE SEQUENCE [LARGE SCALE GENOMIC DNA]</scope>
    <source>
        <strain evidence="2">ATCC 49490</strain>
    </source>
</reference>
<dbReference type="eggNOG" id="ENOG5032YZC">
    <property type="taxonomic scope" value="Bacteria"/>
</dbReference>
<sequence length="217" mass="25214">MATLLASLVGAGLGIYIKEKVKIDTTTANFDILKRQLEQNTEATKRIEASFTEKVWISQQIWQKKYEIYESIYLALSNIKKWVDHESNTIDLHIAPQQLEGFLDSELPEEDEQYIYSQLQQAKQQLEVTMGSPDFQEKQENYHKIFVESIEKLTDMLVIKAFILSNDVSTILEGLPKKFDNDFEDWDELQDYQARIVATITSVIKDIKQCAQRELKI</sequence>
<gene>
    <name evidence="1" type="ORF">GTGU_00848</name>
</gene>
<evidence type="ECO:0000313" key="2">
    <source>
        <dbReference type="Proteomes" id="UP000028630"/>
    </source>
</evidence>
<accession>A0A085AGX5</accession>
<keyword evidence="2" id="KW-1185">Reference proteome</keyword>
<dbReference type="EMBL" id="JMTB01000039">
    <property type="protein sequence ID" value="KFC09470.1"/>
    <property type="molecule type" value="Genomic_DNA"/>
</dbReference>
<proteinExistence type="predicted"/>
<evidence type="ECO:0000313" key="1">
    <source>
        <dbReference type="EMBL" id="KFC09470.1"/>
    </source>
</evidence>
<comment type="caution">
    <text evidence="1">The sequence shown here is derived from an EMBL/GenBank/DDBJ whole genome shotgun (WGS) entry which is preliminary data.</text>
</comment>
<name>A0A085AGX5_9ENTR</name>
<organism evidence="1 2">
    <name type="scientific">Trabulsiella guamensis ATCC 49490</name>
    <dbReference type="NCBI Taxonomy" id="1005994"/>
    <lineage>
        <taxon>Bacteria</taxon>
        <taxon>Pseudomonadati</taxon>
        <taxon>Pseudomonadota</taxon>
        <taxon>Gammaproteobacteria</taxon>
        <taxon>Enterobacterales</taxon>
        <taxon>Enterobacteriaceae</taxon>
        <taxon>Trabulsiella</taxon>
    </lineage>
</organism>
<protein>
    <submittedName>
        <fullName evidence="1">Uncharacterized protein</fullName>
    </submittedName>
</protein>
<dbReference type="AlphaFoldDB" id="A0A085AGX5"/>